<dbReference type="Gene3D" id="1.20.1290.10">
    <property type="entry name" value="AhpD-like"/>
    <property type="match status" value="1"/>
</dbReference>
<dbReference type="RefSeq" id="WP_223989516.1">
    <property type="nucleotide sequence ID" value="NZ_CAJZAG010000005.1"/>
</dbReference>
<organism evidence="2 3">
    <name type="scientific">Cupriavidus pampae</name>
    <dbReference type="NCBI Taxonomy" id="659251"/>
    <lineage>
        <taxon>Bacteria</taxon>
        <taxon>Pseudomonadati</taxon>
        <taxon>Pseudomonadota</taxon>
        <taxon>Betaproteobacteria</taxon>
        <taxon>Burkholderiales</taxon>
        <taxon>Burkholderiaceae</taxon>
        <taxon>Cupriavidus</taxon>
    </lineage>
</organism>
<evidence type="ECO:0000313" key="2">
    <source>
        <dbReference type="EMBL" id="CAG9173997.1"/>
    </source>
</evidence>
<dbReference type="PANTHER" id="PTHR35446:SF3">
    <property type="entry name" value="CMD DOMAIN-CONTAINING PROTEIN"/>
    <property type="match status" value="1"/>
</dbReference>
<dbReference type="SUPFAM" id="SSF69118">
    <property type="entry name" value="AhpD-like"/>
    <property type="match status" value="1"/>
</dbReference>
<name>A0ABM8X283_9BURK</name>
<accession>A0ABM8X283</accession>
<proteinExistence type="predicted"/>
<dbReference type="PANTHER" id="PTHR35446">
    <property type="entry name" value="SI:CH211-175M2.5"/>
    <property type="match status" value="1"/>
</dbReference>
<evidence type="ECO:0000259" key="1">
    <source>
        <dbReference type="Pfam" id="PF02627"/>
    </source>
</evidence>
<keyword evidence="3" id="KW-1185">Reference proteome</keyword>
<evidence type="ECO:0000313" key="3">
    <source>
        <dbReference type="Proteomes" id="UP000706525"/>
    </source>
</evidence>
<feature type="domain" description="Carboxymuconolactone decarboxylase-like" evidence="1">
    <location>
        <begin position="42"/>
        <end position="103"/>
    </location>
</feature>
<dbReference type="InterPro" id="IPR003779">
    <property type="entry name" value="CMD-like"/>
</dbReference>
<dbReference type="NCBIfam" id="TIGR00778">
    <property type="entry name" value="ahpD_dom"/>
    <property type="match status" value="1"/>
</dbReference>
<dbReference type="EMBL" id="CAJZAG010000005">
    <property type="protein sequence ID" value="CAG9173997.1"/>
    <property type="molecule type" value="Genomic_DNA"/>
</dbReference>
<gene>
    <name evidence="2" type="ORF">LMG32289_03016</name>
</gene>
<dbReference type="Pfam" id="PF02627">
    <property type="entry name" value="CMD"/>
    <property type="match status" value="1"/>
</dbReference>
<dbReference type="Proteomes" id="UP000706525">
    <property type="component" value="Unassembled WGS sequence"/>
</dbReference>
<protein>
    <recommendedName>
        <fullName evidence="1">Carboxymuconolactone decarboxylase-like domain-containing protein</fullName>
    </recommendedName>
</protein>
<dbReference type="InterPro" id="IPR004675">
    <property type="entry name" value="AhpD_core"/>
</dbReference>
<dbReference type="InterPro" id="IPR029032">
    <property type="entry name" value="AhpD-like"/>
</dbReference>
<reference evidence="2 3" key="1">
    <citation type="submission" date="2021-08" db="EMBL/GenBank/DDBJ databases">
        <authorList>
            <person name="Peeters C."/>
        </authorList>
    </citation>
    <scope>NUCLEOTIDE SEQUENCE [LARGE SCALE GENOMIC DNA]</scope>
    <source>
        <strain evidence="2 3">LMG 32289</strain>
    </source>
</reference>
<comment type="caution">
    <text evidence="2">The sequence shown here is derived from an EMBL/GenBank/DDBJ whole genome shotgun (WGS) entry which is preliminary data.</text>
</comment>
<sequence length="181" mass="18643">MSRIHTPAVESATGATAEVFAEIKKAAGSVPNTFASIGAHGPAALRAVLAADGVLSKGSLSKQDQETIKLVVSEVAGCDYCIAAHSLLGKLTGLSADTLVQLRAGRPTGDARRDTLAAFVRTLASTSGTLPSEQFDAVKAAGYTDQQLVEISLAIAVTVFTNVFNRINDTAIDFPSVPTIG</sequence>